<name>A0A6L2NUH8_TANCI</name>
<comment type="caution">
    <text evidence="1">The sequence shown here is derived from an EMBL/GenBank/DDBJ whole genome shotgun (WGS) entry which is preliminary data.</text>
</comment>
<proteinExistence type="predicted"/>
<reference evidence="1" key="1">
    <citation type="journal article" date="2019" name="Sci. Rep.">
        <title>Draft genome of Tanacetum cinerariifolium, the natural source of mosquito coil.</title>
        <authorList>
            <person name="Yamashiro T."/>
            <person name="Shiraishi A."/>
            <person name="Satake H."/>
            <person name="Nakayama K."/>
        </authorList>
    </citation>
    <scope>NUCLEOTIDE SEQUENCE</scope>
</reference>
<evidence type="ECO:0000313" key="1">
    <source>
        <dbReference type="EMBL" id="GEU88265.1"/>
    </source>
</evidence>
<evidence type="ECO:0008006" key="2">
    <source>
        <dbReference type="Google" id="ProtNLM"/>
    </source>
</evidence>
<dbReference type="AlphaFoldDB" id="A0A6L2NUH8"/>
<protein>
    <recommendedName>
        <fullName evidence="2">Reverse transcriptase domain-containing protein</fullName>
    </recommendedName>
</protein>
<accession>A0A6L2NUH8</accession>
<dbReference type="EMBL" id="BKCJ010009712">
    <property type="protein sequence ID" value="GEU88265.1"/>
    <property type="molecule type" value="Genomic_DNA"/>
</dbReference>
<gene>
    <name evidence="1" type="ORF">Tci_060243</name>
</gene>
<organism evidence="1">
    <name type="scientific">Tanacetum cinerariifolium</name>
    <name type="common">Dalmatian daisy</name>
    <name type="synonym">Chrysanthemum cinerariifolium</name>
    <dbReference type="NCBI Taxonomy" id="118510"/>
    <lineage>
        <taxon>Eukaryota</taxon>
        <taxon>Viridiplantae</taxon>
        <taxon>Streptophyta</taxon>
        <taxon>Embryophyta</taxon>
        <taxon>Tracheophyta</taxon>
        <taxon>Spermatophyta</taxon>
        <taxon>Magnoliopsida</taxon>
        <taxon>eudicotyledons</taxon>
        <taxon>Gunneridae</taxon>
        <taxon>Pentapetalae</taxon>
        <taxon>asterids</taxon>
        <taxon>campanulids</taxon>
        <taxon>Asterales</taxon>
        <taxon>Asteraceae</taxon>
        <taxon>Asteroideae</taxon>
        <taxon>Anthemideae</taxon>
        <taxon>Anthemidinae</taxon>
        <taxon>Tanacetum</taxon>
    </lineage>
</organism>
<sequence>MFSNYDCEIHNHTTKENVVADALSEASKVENAPAEMFRGLNQQMEKKEDGGMYFMDRIWVPLVGDVRKMIMDEARTTKYSIHLGADKMYHDLIDMY</sequence>